<dbReference type="InterPro" id="IPR026960">
    <property type="entry name" value="RVT-Znf"/>
</dbReference>
<dbReference type="GO" id="GO:0003824">
    <property type="term" value="F:catalytic activity"/>
    <property type="evidence" value="ECO:0007669"/>
    <property type="project" value="InterPro"/>
</dbReference>
<evidence type="ECO:0000259" key="2">
    <source>
        <dbReference type="Pfam" id="PF13966"/>
    </source>
</evidence>
<reference evidence="4" key="1">
    <citation type="journal article" date="2019" name="Gigascience">
        <title>De novo genome assembly of the endangered Acer yangbiense, a plant species with extremely small populations endemic to Yunnan Province, China.</title>
        <authorList>
            <person name="Yang J."/>
            <person name="Wariss H.M."/>
            <person name="Tao L."/>
            <person name="Zhang R."/>
            <person name="Yun Q."/>
            <person name="Hollingsworth P."/>
            <person name="Dao Z."/>
            <person name="Luo G."/>
            <person name="Guo H."/>
            <person name="Ma Y."/>
            <person name="Sun W."/>
        </authorList>
    </citation>
    <scope>NUCLEOTIDE SEQUENCE [LARGE SCALE GENOMIC DNA]</scope>
    <source>
        <strain evidence="4">cv. br00</strain>
    </source>
</reference>
<feature type="domain" description="Endonuclease/exonuclease/phosphatase" evidence="1">
    <location>
        <begin position="5"/>
        <end position="170"/>
    </location>
</feature>
<evidence type="ECO:0008006" key="5">
    <source>
        <dbReference type="Google" id="ProtNLM"/>
    </source>
</evidence>
<keyword evidence="4" id="KW-1185">Reference proteome</keyword>
<comment type="caution">
    <text evidence="3">The sequence shown here is derived from an EMBL/GenBank/DDBJ whole genome shotgun (WGS) entry which is preliminary data.</text>
</comment>
<evidence type="ECO:0000313" key="4">
    <source>
        <dbReference type="Proteomes" id="UP000326939"/>
    </source>
</evidence>
<dbReference type="SUPFAM" id="SSF56219">
    <property type="entry name" value="DNase I-like"/>
    <property type="match status" value="1"/>
</dbReference>
<dbReference type="PANTHER" id="PTHR33116:SF78">
    <property type="entry name" value="OS12G0587133 PROTEIN"/>
    <property type="match status" value="1"/>
</dbReference>
<accession>A0A5N5LES7</accession>
<dbReference type="Gene3D" id="3.60.10.10">
    <property type="entry name" value="Endonuclease/exonuclease/phosphatase"/>
    <property type="match status" value="1"/>
</dbReference>
<dbReference type="PANTHER" id="PTHR33116">
    <property type="entry name" value="REVERSE TRANSCRIPTASE ZINC-BINDING DOMAIN-CONTAINING PROTEIN-RELATED-RELATED"/>
    <property type="match status" value="1"/>
</dbReference>
<evidence type="ECO:0000259" key="1">
    <source>
        <dbReference type="Pfam" id="PF03372"/>
    </source>
</evidence>
<dbReference type="AlphaFoldDB" id="A0A5N5LES7"/>
<dbReference type="Pfam" id="PF13966">
    <property type="entry name" value="zf-RVT"/>
    <property type="match status" value="1"/>
</dbReference>
<dbReference type="InterPro" id="IPR036691">
    <property type="entry name" value="Endo/exonu/phosph_ase_sf"/>
</dbReference>
<organism evidence="3 4">
    <name type="scientific">Salix brachista</name>
    <dbReference type="NCBI Taxonomy" id="2182728"/>
    <lineage>
        <taxon>Eukaryota</taxon>
        <taxon>Viridiplantae</taxon>
        <taxon>Streptophyta</taxon>
        <taxon>Embryophyta</taxon>
        <taxon>Tracheophyta</taxon>
        <taxon>Spermatophyta</taxon>
        <taxon>Magnoliopsida</taxon>
        <taxon>eudicotyledons</taxon>
        <taxon>Gunneridae</taxon>
        <taxon>Pentapetalae</taxon>
        <taxon>rosids</taxon>
        <taxon>fabids</taxon>
        <taxon>Malpighiales</taxon>
        <taxon>Salicaceae</taxon>
        <taxon>Saliceae</taxon>
        <taxon>Salix</taxon>
    </lineage>
</organism>
<dbReference type="Proteomes" id="UP000326939">
    <property type="component" value="Chromosome 9"/>
</dbReference>
<name>A0A5N5LES7_9ROSI</name>
<feature type="domain" description="Reverse transcriptase zinc-binding" evidence="2">
    <location>
        <begin position="188"/>
        <end position="273"/>
    </location>
</feature>
<sequence>MVAFGSWNIWGLNGSNKQSAIRRWMHNHQLDIIGILETRVNASNLHSVQAKIAPTWRFYTNSINDTYCRIMAGWNVSVMKVKIIHSSTQWVTCKISEHSTLSGMRISFIYGMHTPEARRPLWHYILEASEEQRENPWVIMGDFNVVLRSSDREGGDRSWHSEFMDCINQAEVQQIPYNGMRGTTSGDFSISSAWNLMRASHDKVAFASMLWHPWHIPRHSFTLWLAIKERLRTIDRIHVGVEGEGGYICSLCNSQPETHDHLFFNCPYSKEVWRAVNVKTGVSWPEHHNWKQVWEWGARSFNGRKNHGHRIPCMALATTVYHLWYERNGRIFNGHFNSSLHKTKEIIATLRLKIASMEDRNAAMQVILERWGIKTIRGRGPGEGPSHLG</sequence>
<dbReference type="Pfam" id="PF03372">
    <property type="entry name" value="Exo_endo_phos"/>
    <property type="match status" value="1"/>
</dbReference>
<dbReference type="InterPro" id="IPR005135">
    <property type="entry name" value="Endo/exonuclease/phosphatase"/>
</dbReference>
<protein>
    <recommendedName>
        <fullName evidence="5">Reverse transcriptase zinc-binding domain-containing protein</fullName>
    </recommendedName>
</protein>
<gene>
    <name evidence="3" type="ORF">DKX38_013575</name>
</gene>
<proteinExistence type="predicted"/>
<evidence type="ECO:0000313" key="3">
    <source>
        <dbReference type="EMBL" id="KAB5540601.1"/>
    </source>
</evidence>
<dbReference type="EMBL" id="VDCV01000009">
    <property type="protein sequence ID" value="KAB5540601.1"/>
    <property type="molecule type" value="Genomic_DNA"/>
</dbReference>